<dbReference type="PANTHER" id="PTHR11846">
    <property type="entry name" value="ADENYLOSUCCINATE SYNTHETASE"/>
    <property type="match status" value="1"/>
</dbReference>
<dbReference type="PROSITE" id="PS01266">
    <property type="entry name" value="ADENYLOSUCCIN_SYN_1"/>
    <property type="match status" value="1"/>
</dbReference>
<dbReference type="Gene3D" id="1.10.300.10">
    <property type="entry name" value="Adenylosuccinate Synthetase, subunit A, domain 2"/>
    <property type="match status" value="1"/>
</dbReference>
<dbReference type="GO" id="GO:0004019">
    <property type="term" value="F:adenylosuccinate synthase activity"/>
    <property type="evidence" value="ECO:0007669"/>
    <property type="project" value="UniProtKB-UniRule"/>
</dbReference>
<dbReference type="EC" id="6.3.4.4" evidence="8 10"/>
<dbReference type="Gene3D" id="3.90.170.10">
    <property type="entry name" value="Adenylosuccinate Synthetase, subunit A, domain 3"/>
    <property type="match status" value="1"/>
</dbReference>
<dbReference type="Gene3D" id="3.40.440.10">
    <property type="entry name" value="Adenylosuccinate Synthetase, subunit A, domain 1"/>
    <property type="match status" value="1"/>
</dbReference>
<feature type="binding site" evidence="8">
    <location>
        <position position="139"/>
    </location>
    <ligand>
        <name>IMP</name>
        <dbReference type="ChEBI" id="CHEBI:58053"/>
        <note>ligand shared between dimeric partners</note>
    </ligand>
</feature>
<dbReference type="SMART" id="SM00788">
    <property type="entry name" value="Adenylsucc_synt"/>
    <property type="match status" value="1"/>
</dbReference>
<dbReference type="InterPro" id="IPR042109">
    <property type="entry name" value="Adenylosuccinate_synth_dom1"/>
</dbReference>
<feature type="binding site" evidence="8">
    <location>
        <begin position="8"/>
        <end position="14"/>
    </location>
    <ligand>
        <name>GTP</name>
        <dbReference type="ChEBI" id="CHEBI:37565"/>
    </ligand>
</feature>
<dbReference type="NCBIfam" id="TIGR00184">
    <property type="entry name" value="purA"/>
    <property type="match status" value="1"/>
</dbReference>
<evidence type="ECO:0000256" key="8">
    <source>
        <dbReference type="HAMAP-Rule" id="MF_00011"/>
    </source>
</evidence>
<dbReference type="GO" id="GO:0044208">
    <property type="term" value="P:'de novo' AMP biosynthetic process"/>
    <property type="evidence" value="ECO:0007669"/>
    <property type="project" value="UniProtKB-UniRule"/>
</dbReference>
<dbReference type="InterPro" id="IPR042110">
    <property type="entry name" value="Adenylosuccinate_synth_dom2"/>
</dbReference>
<dbReference type="HAMAP" id="MF_00011">
    <property type="entry name" value="Adenylosucc_synth"/>
    <property type="match status" value="1"/>
</dbReference>
<feature type="binding site" description="in other chain" evidence="8">
    <location>
        <position position="220"/>
    </location>
    <ligand>
        <name>IMP</name>
        <dbReference type="ChEBI" id="CHEBI:58053"/>
        <note>ligand shared between dimeric partners</note>
    </ligand>
</feature>
<evidence type="ECO:0000256" key="9">
    <source>
        <dbReference type="PROSITE-ProRule" id="PRU10134"/>
    </source>
</evidence>
<dbReference type="GO" id="GO:0046040">
    <property type="term" value="P:IMP metabolic process"/>
    <property type="evidence" value="ECO:0007669"/>
    <property type="project" value="TreeGrafter"/>
</dbReference>
<reference evidence="11" key="1">
    <citation type="journal article" date="2013" name="Genome Announc.">
        <title>Draft Genome Sequence of Agarivorans albus Strain MKT 106T, an Agarolytic Marine Bacterium.</title>
        <authorList>
            <person name="Yasuike M."/>
            <person name="Nakamura Y."/>
            <person name="Kai W."/>
            <person name="Fujiwara A."/>
            <person name="Fukui Y."/>
            <person name="Satomi M."/>
            <person name="Sano M."/>
        </authorList>
    </citation>
    <scope>NUCLEOTIDE SEQUENCE [LARGE SCALE GENOMIC DNA]</scope>
</reference>
<evidence type="ECO:0000256" key="10">
    <source>
        <dbReference type="RuleBase" id="RU000520"/>
    </source>
</evidence>
<keyword evidence="2 8" id="KW-0436">Ligase</keyword>
<evidence type="ECO:0000256" key="5">
    <source>
        <dbReference type="ARBA" id="ARBA00022755"/>
    </source>
</evidence>
<dbReference type="InterPro" id="IPR042111">
    <property type="entry name" value="Adenylosuccinate_synth_dom3"/>
</dbReference>
<dbReference type="SUPFAM" id="SSF52540">
    <property type="entry name" value="P-loop containing nucleoside triphosphate hydrolases"/>
    <property type="match status" value="1"/>
</dbReference>
<feature type="binding site" description="in other chain" evidence="8">
    <location>
        <position position="299"/>
    </location>
    <ligand>
        <name>IMP</name>
        <dbReference type="ChEBI" id="CHEBI:58053"/>
        <note>ligand shared between dimeric partners</note>
    </ligand>
</feature>
<evidence type="ECO:0000313" key="11">
    <source>
        <dbReference type="EMBL" id="GAD03977.1"/>
    </source>
</evidence>
<feature type="binding site" description="in other chain" evidence="8">
    <location>
        <position position="235"/>
    </location>
    <ligand>
        <name>IMP</name>
        <dbReference type="ChEBI" id="CHEBI:58053"/>
        <note>ligand shared between dimeric partners</note>
    </ligand>
</feature>
<feature type="binding site" evidence="8">
    <location>
        <position position="36"/>
    </location>
    <ligand>
        <name>Mg(2+)</name>
        <dbReference type="ChEBI" id="CHEBI:18420"/>
    </ligand>
</feature>
<dbReference type="UniPathway" id="UPA00075">
    <property type="reaction ID" value="UER00335"/>
</dbReference>
<gene>
    <name evidence="8" type="primary">purA</name>
    <name evidence="11" type="ORF">AALB_4057</name>
</gene>
<evidence type="ECO:0000313" key="12">
    <source>
        <dbReference type="Proteomes" id="UP000014461"/>
    </source>
</evidence>
<feature type="active site" description="Proton acceptor" evidence="8">
    <location>
        <position position="9"/>
    </location>
</feature>
<dbReference type="PANTHER" id="PTHR11846:SF0">
    <property type="entry name" value="ADENYLOSUCCINATE SYNTHETASE"/>
    <property type="match status" value="1"/>
</dbReference>
<keyword evidence="3 8" id="KW-0479">Metal-binding</keyword>
<evidence type="ECO:0000256" key="2">
    <source>
        <dbReference type="ARBA" id="ARBA00022598"/>
    </source>
</evidence>
<dbReference type="NCBIfam" id="NF002223">
    <property type="entry name" value="PRK01117.1"/>
    <property type="match status" value="1"/>
</dbReference>
<dbReference type="Proteomes" id="UP000014461">
    <property type="component" value="Unassembled WGS sequence"/>
</dbReference>
<keyword evidence="6 8" id="KW-0460">Magnesium</keyword>
<feature type="binding site" evidence="8">
    <location>
        <begin position="295"/>
        <end position="301"/>
    </location>
    <ligand>
        <name>substrate</name>
    </ligand>
</feature>
<dbReference type="InterPro" id="IPR018220">
    <property type="entry name" value="Adenylosuccin_syn_GTP-bd"/>
</dbReference>
<accession>R9PRE7</accession>
<keyword evidence="7 8" id="KW-0342">GTP-binding</keyword>
<dbReference type="STRING" id="1331007.AALB_4057"/>
<feature type="binding site" description="in other chain" evidence="8">
    <location>
        <begin position="34"/>
        <end position="37"/>
    </location>
    <ligand>
        <name>IMP</name>
        <dbReference type="ChEBI" id="CHEBI:58053"/>
        <note>ligand shared between dimeric partners</note>
    </ligand>
</feature>
<comment type="pathway">
    <text evidence="8 10">Purine metabolism; AMP biosynthesis via de novo pathway; AMP from IMP: step 1/2.</text>
</comment>
<feature type="binding site" evidence="8">
    <location>
        <begin position="36"/>
        <end position="38"/>
    </location>
    <ligand>
        <name>GTP</name>
        <dbReference type="ChEBI" id="CHEBI:37565"/>
    </ligand>
</feature>
<feature type="active site" evidence="9">
    <location>
        <position position="136"/>
    </location>
</feature>
<comment type="caution">
    <text evidence="11">The sequence shown here is derived from an EMBL/GenBank/DDBJ whole genome shotgun (WGS) entry which is preliminary data.</text>
</comment>
<comment type="catalytic activity">
    <reaction evidence="8 10">
        <text>IMP + L-aspartate + GTP = N(6)-(1,2-dicarboxyethyl)-AMP + GDP + phosphate + 2 H(+)</text>
        <dbReference type="Rhea" id="RHEA:15753"/>
        <dbReference type="ChEBI" id="CHEBI:15378"/>
        <dbReference type="ChEBI" id="CHEBI:29991"/>
        <dbReference type="ChEBI" id="CHEBI:37565"/>
        <dbReference type="ChEBI" id="CHEBI:43474"/>
        <dbReference type="ChEBI" id="CHEBI:57567"/>
        <dbReference type="ChEBI" id="CHEBI:58053"/>
        <dbReference type="ChEBI" id="CHEBI:58189"/>
        <dbReference type="EC" id="6.3.4.4"/>
    </reaction>
</comment>
<name>R9PRE7_AGAAL</name>
<keyword evidence="8" id="KW-0963">Cytoplasm</keyword>
<dbReference type="GO" id="GO:0005737">
    <property type="term" value="C:cytoplasm"/>
    <property type="evidence" value="ECO:0007669"/>
    <property type="project" value="UniProtKB-SubCell"/>
</dbReference>
<dbReference type="InterPro" id="IPR027417">
    <property type="entry name" value="P-loop_NTPase"/>
</dbReference>
<dbReference type="EMBL" id="BARX01000039">
    <property type="protein sequence ID" value="GAD03977.1"/>
    <property type="molecule type" value="Genomic_DNA"/>
</dbReference>
<dbReference type="InterPro" id="IPR033128">
    <property type="entry name" value="Adenylosuccin_syn_Lys_AS"/>
</dbReference>
<dbReference type="InterPro" id="IPR001114">
    <property type="entry name" value="Adenylosuccinate_synthetase"/>
</dbReference>
<feature type="binding site" evidence="8">
    <location>
        <begin position="327"/>
        <end position="329"/>
    </location>
    <ligand>
        <name>GTP</name>
        <dbReference type="ChEBI" id="CHEBI:37565"/>
    </ligand>
</feature>
<evidence type="ECO:0000256" key="6">
    <source>
        <dbReference type="ARBA" id="ARBA00022842"/>
    </source>
</evidence>
<comment type="subunit">
    <text evidence="1 8">Homodimer.</text>
</comment>
<comment type="function">
    <text evidence="8">Plays an important role in the de novo pathway of purine nucleotide biosynthesis. Catalyzes the first committed step in the biosynthesis of AMP from IMP.</text>
</comment>
<sequence>MILGSQWGDEGKGKIVDLLTDKSSYVVRYQGGHNAGHTLVIDGEKTVLHLIPSGVLRDNVTCVIGNGVVLAPDALFKEMAMLEERGVPVKERLVISEACPLILPYHVALDMAREKARGKNAIGTTGRGIGPAYEDKVARRGLRVGDLFDMEQFATKLKEVMEYHNFQLNHYYDAPSVSYEEVLEQMTKMAPVITAMVTDVTDLLDKARRRGDSIMFEGAQGTLLDIDHGTYPFVTSSNTTAGGVATGSGFGPCHLDYVLGITKAYTTRVGSGPFPTELDDDIGQHLGVKGHEFGATTGRKRRCGWLDAVTMRRAVQINSLSGLCLTKLDVLDGLEELKICTGYKMPNGDVLSVPPMAAEGYEVAEPVYESMPGWSENTFGVTAREQLPQAALNYIARIEELLEVPVDIISTGPDRVETIILRHPFA</sequence>
<evidence type="ECO:0000256" key="4">
    <source>
        <dbReference type="ARBA" id="ARBA00022741"/>
    </source>
</evidence>
<evidence type="ECO:0000256" key="1">
    <source>
        <dbReference type="ARBA" id="ARBA00011738"/>
    </source>
</evidence>
<feature type="binding site" evidence="8">
    <location>
        <position position="9"/>
    </location>
    <ligand>
        <name>Mg(2+)</name>
        <dbReference type="ChEBI" id="CHEBI:18420"/>
    </ligand>
</feature>
<keyword evidence="5 8" id="KW-0658">Purine biosynthesis</keyword>
<dbReference type="AlphaFoldDB" id="R9PRE7"/>
<comment type="similarity">
    <text evidence="8 10">Belongs to the adenylosuccinate synthetase family.</text>
</comment>
<feature type="binding site" evidence="8">
    <location>
        <begin position="410"/>
        <end position="412"/>
    </location>
    <ligand>
        <name>GTP</name>
        <dbReference type="ChEBI" id="CHEBI:37565"/>
    </ligand>
</feature>
<feature type="binding site" evidence="8">
    <location>
        <position position="301"/>
    </location>
    <ligand>
        <name>GTP</name>
        <dbReference type="ChEBI" id="CHEBI:37565"/>
    </ligand>
</feature>
<feature type="binding site" description="in other chain" evidence="8">
    <location>
        <position position="125"/>
    </location>
    <ligand>
        <name>IMP</name>
        <dbReference type="ChEBI" id="CHEBI:58053"/>
        <note>ligand shared between dimeric partners</note>
    </ligand>
</feature>
<dbReference type="FunFam" id="1.10.300.10:FF:000001">
    <property type="entry name" value="Adenylosuccinate synthetase"/>
    <property type="match status" value="1"/>
</dbReference>
<proteinExistence type="inferred from homology"/>
<dbReference type="FunFam" id="3.90.170.10:FF:000001">
    <property type="entry name" value="Adenylosuccinate synthetase"/>
    <property type="match status" value="1"/>
</dbReference>
<dbReference type="GO" id="GO:0005525">
    <property type="term" value="F:GTP binding"/>
    <property type="evidence" value="ECO:0007669"/>
    <property type="project" value="UniProtKB-UniRule"/>
</dbReference>
<keyword evidence="4 8" id="KW-0547">Nucleotide-binding</keyword>
<comment type="cofactor">
    <cofactor evidence="8">
        <name>Mg(2+)</name>
        <dbReference type="ChEBI" id="CHEBI:18420"/>
    </cofactor>
    <text evidence="8">Binds 1 Mg(2+) ion per subunit.</text>
</comment>
<comment type="subcellular location">
    <subcellularLocation>
        <location evidence="8">Cytoplasm</location>
    </subcellularLocation>
</comment>
<dbReference type="Pfam" id="PF00709">
    <property type="entry name" value="Adenylsucc_synt"/>
    <property type="match status" value="1"/>
</dbReference>
<dbReference type="GO" id="GO:0000287">
    <property type="term" value="F:magnesium ion binding"/>
    <property type="evidence" value="ECO:0007669"/>
    <property type="project" value="UniProtKB-UniRule"/>
</dbReference>
<dbReference type="CDD" id="cd03108">
    <property type="entry name" value="AdSS"/>
    <property type="match status" value="1"/>
</dbReference>
<dbReference type="PROSITE" id="PS00513">
    <property type="entry name" value="ADENYLOSUCCIN_SYN_2"/>
    <property type="match status" value="1"/>
</dbReference>
<evidence type="ECO:0000256" key="7">
    <source>
        <dbReference type="ARBA" id="ARBA00023134"/>
    </source>
</evidence>
<keyword evidence="12" id="KW-1185">Reference proteome</keyword>
<organism evidence="11 12">
    <name type="scientific">Agarivorans albus MKT 106</name>
    <dbReference type="NCBI Taxonomy" id="1331007"/>
    <lineage>
        <taxon>Bacteria</taxon>
        <taxon>Pseudomonadati</taxon>
        <taxon>Pseudomonadota</taxon>
        <taxon>Gammaproteobacteria</taxon>
        <taxon>Alteromonadales</taxon>
        <taxon>Alteromonadaceae</taxon>
        <taxon>Agarivorans</taxon>
    </lineage>
</organism>
<protein>
    <recommendedName>
        <fullName evidence="8 10">Adenylosuccinate synthetase</fullName>
        <shortName evidence="8">AMPSase</shortName>
        <shortName evidence="8">AdSS</shortName>
        <ecNumber evidence="8 10">6.3.4.4</ecNumber>
    </recommendedName>
    <alternativeName>
        <fullName evidence="8">IMP--aspartate ligase</fullName>
    </alternativeName>
</protein>
<feature type="active site" description="Proton donor" evidence="8">
    <location>
        <position position="37"/>
    </location>
</feature>
<feature type="binding site" description="in other chain" evidence="8">
    <location>
        <begin position="9"/>
        <end position="12"/>
    </location>
    <ligand>
        <name>IMP</name>
        <dbReference type="ChEBI" id="CHEBI:58053"/>
        <note>ligand shared between dimeric partners</note>
    </ligand>
</feature>
<evidence type="ECO:0000256" key="3">
    <source>
        <dbReference type="ARBA" id="ARBA00022723"/>
    </source>
</evidence>